<dbReference type="EMBL" id="CP014332">
    <property type="protein sequence ID" value="APS41900.1"/>
    <property type="molecule type" value="Genomic_DNA"/>
</dbReference>
<accession>A0A1L6RBP4</accession>
<name>A0A1L6RBP4_9LACO</name>
<dbReference type="OrthoDB" id="2146558at2"/>
<feature type="region of interest" description="Disordered" evidence="1">
    <location>
        <begin position="1"/>
        <end position="26"/>
    </location>
</feature>
<organism evidence="2 3">
    <name type="scientific">Weissella jogaejeotgali</name>
    <dbReference type="NCBI Taxonomy" id="1631871"/>
    <lineage>
        <taxon>Bacteria</taxon>
        <taxon>Bacillati</taxon>
        <taxon>Bacillota</taxon>
        <taxon>Bacilli</taxon>
        <taxon>Lactobacillales</taxon>
        <taxon>Lactobacillaceae</taxon>
        <taxon>Weissella</taxon>
    </lineage>
</organism>
<evidence type="ECO:0000256" key="1">
    <source>
        <dbReference type="SAM" id="MobiDB-lite"/>
    </source>
</evidence>
<dbReference type="AlphaFoldDB" id="A0A1L6RBP4"/>
<evidence type="ECO:0000313" key="2">
    <source>
        <dbReference type="EMBL" id="APS41900.1"/>
    </source>
</evidence>
<dbReference type="Proteomes" id="UP000185473">
    <property type="component" value="Chromosome"/>
</dbReference>
<feature type="compositionally biased region" description="Polar residues" evidence="1">
    <location>
        <begin position="1"/>
        <end position="12"/>
    </location>
</feature>
<keyword evidence="3" id="KW-1185">Reference proteome</keyword>
<dbReference type="RefSeq" id="WP_075269714.1">
    <property type="nucleotide sequence ID" value="NZ_CP014332.1"/>
</dbReference>
<protein>
    <submittedName>
        <fullName evidence="2">Uncharacterized protein</fullName>
    </submittedName>
</protein>
<dbReference type="KEGG" id="wjo:FOL01_1041"/>
<proteinExistence type="predicted"/>
<sequence length="91" mass="9997">MSFNSKQSTSDQQMKEAFAQNPVRQHNTADLVASLNINTKPTSERKQSVSITMTPTMKGELTALAKQNGYTGLSSFAVEIFQAVLDQQSKD</sequence>
<evidence type="ECO:0000313" key="3">
    <source>
        <dbReference type="Proteomes" id="UP000185473"/>
    </source>
</evidence>
<dbReference type="STRING" id="1631871.FOL01_1041"/>
<gene>
    <name evidence="2" type="ORF">FOL01_1041</name>
</gene>
<reference evidence="2 3" key="1">
    <citation type="submission" date="2016-02" db="EMBL/GenBank/DDBJ databases">
        <title>Complete Genome Sequence of Weissella jogaejeotgali FOL01.</title>
        <authorList>
            <person name="Lee J.-H."/>
            <person name="Ku H.-J."/>
        </authorList>
    </citation>
    <scope>NUCLEOTIDE SEQUENCE [LARGE SCALE GENOMIC DNA]</scope>
    <source>
        <strain evidence="2 3">FOL01</strain>
    </source>
</reference>